<dbReference type="Proteomes" id="UP000610303">
    <property type="component" value="Unassembled WGS sequence"/>
</dbReference>
<reference evidence="14" key="2">
    <citation type="submission" date="2020-09" db="EMBL/GenBank/DDBJ databases">
        <authorList>
            <person name="Sun Q."/>
            <person name="Ohkuma M."/>
        </authorList>
    </citation>
    <scope>NUCLEOTIDE SEQUENCE</scope>
    <source>
        <strain evidence="14">JCM 3346</strain>
    </source>
</reference>
<dbReference type="GO" id="GO:0003774">
    <property type="term" value="F:cytoskeletal motor activity"/>
    <property type="evidence" value="ECO:0007669"/>
    <property type="project" value="InterPro"/>
</dbReference>
<feature type="region of interest" description="Disordered" evidence="10">
    <location>
        <begin position="472"/>
        <end position="504"/>
    </location>
</feature>
<comment type="subcellular location">
    <subcellularLocation>
        <location evidence="1 9">Bacterial flagellum basal body</location>
    </subcellularLocation>
    <subcellularLocation>
        <location evidence="2">Cell membrane</location>
        <topology evidence="2">Multi-pass membrane protein</topology>
    </subcellularLocation>
</comment>
<dbReference type="NCBIfam" id="TIGR00206">
    <property type="entry name" value="fliF"/>
    <property type="match status" value="1"/>
</dbReference>
<dbReference type="GO" id="GO:0009431">
    <property type="term" value="C:bacterial-type flagellum basal body, MS ring"/>
    <property type="evidence" value="ECO:0007669"/>
    <property type="project" value="InterPro"/>
</dbReference>
<evidence type="ECO:0000256" key="11">
    <source>
        <dbReference type="SAM" id="Phobius"/>
    </source>
</evidence>
<dbReference type="EMBL" id="BMRJ01000001">
    <property type="protein sequence ID" value="GGR19192.1"/>
    <property type="molecule type" value="Genomic_DNA"/>
</dbReference>
<dbReference type="Pfam" id="PF01514">
    <property type="entry name" value="YscJ_FliF"/>
    <property type="match status" value="1"/>
</dbReference>
<feature type="transmembrane region" description="Helical" evidence="11">
    <location>
        <begin position="25"/>
        <end position="45"/>
    </location>
</feature>
<evidence type="ECO:0000256" key="2">
    <source>
        <dbReference type="ARBA" id="ARBA00004651"/>
    </source>
</evidence>
<dbReference type="AlphaFoldDB" id="A0A918FBL3"/>
<dbReference type="InterPro" id="IPR045851">
    <property type="entry name" value="AMP-bd_C_sf"/>
</dbReference>
<keyword evidence="14" id="KW-0282">Flagellum</keyword>
<evidence type="ECO:0000256" key="6">
    <source>
        <dbReference type="ARBA" id="ARBA00022989"/>
    </source>
</evidence>
<feature type="domain" description="Flagellar M-ring N-terminal" evidence="12">
    <location>
        <begin position="46"/>
        <end position="221"/>
    </location>
</feature>
<comment type="function">
    <text evidence="9">The M ring may be actively involved in energy transduction.</text>
</comment>
<evidence type="ECO:0000256" key="3">
    <source>
        <dbReference type="ARBA" id="ARBA00007971"/>
    </source>
</evidence>
<dbReference type="PIRSF" id="PIRSF004862">
    <property type="entry name" value="FliF"/>
    <property type="match status" value="1"/>
</dbReference>
<keyword evidence="14" id="KW-0969">Cilium</keyword>
<comment type="similarity">
    <text evidence="3 9">Belongs to the FliF family.</text>
</comment>
<keyword evidence="8 9" id="KW-0975">Bacterial flagellum</keyword>
<dbReference type="Gene3D" id="3.30.300.30">
    <property type="match status" value="1"/>
</dbReference>
<evidence type="ECO:0000313" key="15">
    <source>
        <dbReference type="Proteomes" id="UP000610303"/>
    </source>
</evidence>
<dbReference type="Pfam" id="PF08345">
    <property type="entry name" value="YscJ_FliF_C"/>
    <property type="match status" value="1"/>
</dbReference>
<evidence type="ECO:0000256" key="9">
    <source>
        <dbReference type="PIRNR" id="PIRNR004862"/>
    </source>
</evidence>
<name>A0A918FBL3_AGRME</name>
<proteinExistence type="inferred from homology"/>
<dbReference type="InterPro" id="IPR006182">
    <property type="entry name" value="FliF_N_dom"/>
</dbReference>
<evidence type="ECO:0000256" key="1">
    <source>
        <dbReference type="ARBA" id="ARBA00004117"/>
    </source>
</evidence>
<evidence type="ECO:0000256" key="8">
    <source>
        <dbReference type="ARBA" id="ARBA00023143"/>
    </source>
</evidence>
<dbReference type="PANTHER" id="PTHR30046">
    <property type="entry name" value="FLAGELLAR M-RING PROTEIN"/>
    <property type="match status" value="1"/>
</dbReference>
<dbReference type="PANTHER" id="PTHR30046:SF0">
    <property type="entry name" value="FLAGELLAR M-RING PROTEIN"/>
    <property type="match status" value="1"/>
</dbReference>
<organism evidence="14 15">
    <name type="scientific">Agromyces mediolanus</name>
    <name type="common">Corynebacterium mediolanum</name>
    <dbReference type="NCBI Taxonomy" id="41986"/>
    <lineage>
        <taxon>Bacteria</taxon>
        <taxon>Bacillati</taxon>
        <taxon>Actinomycetota</taxon>
        <taxon>Actinomycetes</taxon>
        <taxon>Micrococcales</taxon>
        <taxon>Microbacteriaceae</taxon>
        <taxon>Agromyces</taxon>
    </lineage>
</organism>
<evidence type="ECO:0000313" key="14">
    <source>
        <dbReference type="EMBL" id="GGR19192.1"/>
    </source>
</evidence>
<protein>
    <recommendedName>
        <fullName evidence="9">Flagellar M-ring protein</fullName>
    </recommendedName>
</protein>
<dbReference type="InterPro" id="IPR000067">
    <property type="entry name" value="FlgMring_FliF"/>
</dbReference>
<evidence type="ECO:0000256" key="4">
    <source>
        <dbReference type="ARBA" id="ARBA00022475"/>
    </source>
</evidence>
<keyword evidence="6 11" id="KW-1133">Transmembrane helix</keyword>
<evidence type="ECO:0000256" key="5">
    <source>
        <dbReference type="ARBA" id="ARBA00022692"/>
    </source>
</evidence>
<comment type="caution">
    <text evidence="14">The sequence shown here is derived from an EMBL/GenBank/DDBJ whole genome shotgun (WGS) entry which is preliminary data.</text>
</comment>
<accession>A0A918FBL3</accession>
<keyword evidence="7 11" id="KW-0472">Membrane</keyword>
<dbReference type="InterPro" id="IPR043427">
    <property type="entry name" value="YscJ/FliF"/>
</dbReference>
<evidence type="ECO:0000256" key="10">
    <source>
        <dbReference type="SAM" id="MobiDB-lite"/>
    </source>
</evidence>
<evidence type="ECO:0000259" key="12">
    <source>
        <dbReference type="Pfam" id="PF01514"/>
    </source>
</evidence>
<dbReference type="GO" id="GO:0071973">
    <property type="term" value="P:bacterial-type flagellum-dependent cell motility"/>
    <property type="evidence" value="ECO:0007669"/>
    <property type="project" value="InterPro"/>
</dbReference>
<keyword evidence="15" id="KW-1185">Reference proteome</keyword>
<gene>
    <name evidence="14" type="ORF">GCM10010196_10490</name>
</gene>
<dbReference type="GO" id="GO:0005886">
    <property type="term" value="C:plasma membrane"/>
    <property type="evidence" value="ECO:0007669"/>
    <property type="project" value="UniProtKB-SubCell"/>
</dbReference>
<keyword evidence="14" id="KW-0966">Cell projection</keyword>
<sequence length="522" mass="53975">MPAPVKAGLARIGAFVGGFSTAQRVLAVLAVGLLVLGVVGLAAWLTKPSYTPLFSGLSGSDASAVVEQLRSGNVPYELADGGTTVLVPEQVVYEERIKAASAGLPANSDGGGYALLDDLGMTTSSFQQSVTYKRAIEGELASTIKAMKDVRSASVQLALPEETVFVSEKVDPTASVFIETDAGTTLSTTQVNAITHLTSAAVEGMKAEDVAVVDANGNVLSAVGVGASGGAESRAADYETRTTTAVQQMLDRIVGSGNSSVAVAATISDESAEVTTERFEGAEDTPALNESVNTETYTGTGGAQAGVLGPDNIAVPGGTGGDGTYTSEQRVQNNAVDKVTETRSIPAGAVARQTVSVAIDRTAAKGLSSNAIQDLVAAAAGIDRQRGDAVNVELVDFSTADSERATEALRSAEAQAEQDRMAELIRWGAIALVTLVVGIVGAIVIARRLRPRREPLELEEAVPHYTQVLESAPEPIALDAPTEPIGPDPAESRRSDIARMAQQDPERTAKLLRAMLDDRSAG</sequence>
<dbReference type="InterPro" id="IPR013556">
    <property type="entry name" value="Flag_M-ring_C"/>
</dbReference>
<reference evidence="14" key="1">
    <citation type="journal article" date="2014" name="Int. J. Syst. Evol. Microbiol.">
        <title>Complete genome sequence of Corynebacterium casei LMG S-19264T (=DSM 44701T), isolated from a smear-ripened cheese.</title>
        <authorList>
            <consortium name="US DOE Joint Genome Institute (JGI-PGF)"/>
            <person name="Walter F."/>
            <person name="Albersmeier A."/>
            <person name="Kalinowski J."/>
            <person name="Ruckert C."/>
        </authorList>
    </citation>
    <scope>NUCLEOTIDE SEQUENCE</scope>
    <source>
        <strain evidence="14">JCM 3346</strain>
    </source>
</reference>
<keyword evidence="4" id="KW-1003">Cell membrane</keyword>
<feature type="domain" description="Flagellar M-ring C-terminal" evidence="13">
    <location>
        <begin position="250"/>
        <end position="397"/>
    </location>
</feature>
<feature type="transmembrane region" description="Helical" evidence="11">
    <location>
        <begin position="424"/>
        <end position="446"/>
    </location>
</feature>
<keyword evidence="5 11" id="KW-0812">Transmembrane</keyword>
<evidence type="ECO:0000259" key="13">
    <source>
        <dbReference type="Pfam" id="PF08345"/>
    </source>
</evidence>
<dbReference type="RefSeq" id="WP_189084212.1">
    <property type="nucleotide sequence ID" value="NZ_BMRJ01000001.1"/>
</dbReference>
<evidence type="ECO:0000256" key="7">
    <source>
        <dbReference type="ARBA" id="ARBA00023136"/>
    </source>
</evidence>
<dbReference type="PRINTS" id="PR01009">
    <property type="entry name" value="FLGMRINGFLIF"/>
</dbReference>